<dbReference type="RefSeq" id="WP_094234901.1">
    <property type="nucleotide sequence ID" value="NZ_CP022657.1"/>
</dbReference>
<dbReference type="OrthoDB" id="2922920at2"/>
<reference evidence="1 2" key="1">
    <citation type="journal article" date="2015" name="Int. J. Syst. Evol. Microbiol.">
        <title>Tumebacillus algifaecis sp. nov., isolated from decomposing algal scum.</title>
        <authorList>
            <person name="Wu Y.F."/>
            <person name="Zhang B."/>
            <person name="Xing P."/>
            <person name="Wu Q.L."/>
            <person name="Liu S.J."/>
        </authorList>
    </citation>
    <scope>NUCLEOTIDE SEQUENCE [LARGE SCALE GENOMIC DNA]</scope>
    <source>
        <strain evidence="1 2">THMBR28</strain>
    </source>
</reference>
<dbReference type="EMBL" id="CP022657">
    <property type="protein sequence ID" value="ASS73641.1"/>
    <property type="molecule type" value="Genomic_DNA"/>
</dbReference>
<organism evidence="1 2">
    <name type="scientific">Tumebacillus algifaecis</name>
    <dbReference type="NCBI Taxonomy" id="1214604"/>
    <lineage>
        <taxon>Bacteria</taxon>
        <taxon>Bacillati</taxon>
        <taxon>Bacillota</taxon>
        <taxon>Bacilli</taxon>
        <taxon>Bacillales</taxon>
        <taxon>Alicyclobacillaceae</taxon>
        <taxon>Tumebacillus</taxon>
    </lineage>
</organism>
<dbReference type="KEGG" id="tab:CIG75_00705"/>
<gene>
    <name evidence="1" type="ORF">CIG75_00705</name>
</gene>
<name>A0A223CWH0_9BACL</name>
<evidence type="ECO:0000313" key="1">
    <source>
        <dbReference type="EMBL" id="ASS73641.1"/>
    </source>
</evidence>
<accession>A0A223CWH0</accession>
<proteinExistence type="predicted"/>
<evidence type="ECO:0000313" key="2">
    <source>
        <dbReference type="Proteomes" id="UP000214688"/>
    </source>
</evidence>
<keyword evidence="2" id="KW-1185">Reference proteome</keyword>
<sequence>MPRKIEIQDYQAVQPRNRTNTGTATTIPRAPRRLRLATIRLNVQRGTTTRRRNTVELLATVGVRGVRNIAQLVFRVFRDNVEIFRTQQGVESAGSEEFYTIAFQAIDLKPRAGTHRYTLTVENATANTTAQVVGPINFSGKVIERNTTTG</sequence>
<dbReference type="AlphaFoldDB" id="A0A223CWH0"/>
<protein>
    <submittedName>
        <fullName evidence="1">Exosporium protein C</fullName>
    </submittedName>
</protein>
<dbReference type="Proteomes" id="UP000214688">
    <property type="component" value="Chromosome"/>
</dbReference>